<reference evidence="1 2" key="1">
    <citation type="submission" date="2013-05" db="EMBL/GenBank/DDBJ databases">
        <title>Complete genome sequence of the lipase-producing bacterium Photobacterium gaetbulicola Gung47.</title>
        <authorList>
            <person name="Kim Y.-O."/>
        </authorList>
    </citation>
    <scope>NUCLEOTIDE SEQUENCE [LARGE SCALE GENOMIC DNA]</scope>
    <source>
        <strain evidence="1 2">Gung47</strain>
    </source>
</reference>
<dbReference type="STRING" id="658445.H744_2c0032"/>
<dbReference type="AlphaFoldDB" id="A0A0C5W5R0"/>
<proteinExistence type="predicted"/>
<keyword evidence="2" id="KW-1185">Reference proteome</keyword>
<dbReference type="KEGG" id="pgb:H744_2c0032"/>
<evidence type="ECO:0000313" key="1">
    <source>
        <dbReference type="EMBL" id="AJR06801.1"/>
    </source>
</evidence>
<sequence>MQEFTVLERKESYFLCTKGSGHCRIIIDDNSQTLPLGTFMLHVEEISDRYAHHANDAVFRLLMPFEEQGNIDICTLATGRKNHFVYKRCLQLGGKWEPVLNEWVFSAAIKHEVDKLAEQINSELVYIEATFNETIKLTTEPLTLFGYPLVKSVANSGKVSLNYGMKLTAGEIVCMPLDTLQTIILADSKVRLYVPKALLALPQFHEDFLCVVEVEKKRKPRKKTPFPW</sequence>
<dbReference type="PATRIC" id="fig|658445.3.peg.1931"/>
<dbReference type="OrthoDB" id="5877270at2"/>
<dbReference type="Proteomes" id="UP000032303">
    <property type="component" value="Chromosome 2"/>
</dbReference>
<gene>
    <name evidence="1" type="ORF">H744_2c0032</name>
</gene>
<dbReference type="HOGENOM" id="CLU_1213895_0_0_6"/>
<evidence type="ECO:0000313" key="2">
    <source>
        <dbReference type="Proteomes" id="UP000032303"/>
    </source>
</evidence>
<dbReference type="EMBL" id="CP005974">
    <property type="protein sequence ID" value="AJR06801.1"/>
    <property type="molecule type" value="Genomic_DNA"/>
</dbReference>
<accession>A0A0C5W5R0</accession>
<name>A0A0C5W5R0_9GAMM</name>
<organism evidence="1 2">
    <name type="scientific">Photobacterium gaetbulicola Gung47</name>
    <dbReference type="NCBI Taxonomy" id="658445"/>
    <lineage>
        <taxon>Bacteria</taxon>
        <taxon>Pseudomonadati</taxon>
        <taxon>Pseudomonadota</taxon>
        <taxon>Gammaproteobacteria</taxon>
        <taxon>Vibrionales</taxon>
        <taxon>Vibrionaceae</taxon>
        <taxon>Photobacterium</taxon>
    </lineage>
</organism>
<protein>
    <submittedName>
        <fullName evidence="1">Uncharacterized protein</fullName>
    </submittedName>
</protein>